<evidence type="ECO:0000313" key="2">
    <source>
        <dbReference type="Proteomes" id="UP001497623"/>
    </source>
</evidence>
<sequence>YCGRNNPIGVTLGTEVEVRLMTTSRYDSDGFSCTASLHTEPLAPGTKSVDFTQYIHFEMMKAACLFLVCVCVQAAIDKENFTEKKKYIGPHGDGLIQPTTAIHEHSYINERHRRMSPPETDEDHALCKYMYIDYDRCKEEEVKTNAQISV</sequence>
<protein>
    <submittedName>
        <fullName evidence="1">Uncharacterized protein</fullName>
    </submittedName>
</protein>
<name>A0AAV2PJI5_MEGNR</name>
<proteinExistence type="predicted"/>
<keyword evidence="2" id="KW-1185">Reference proteome</keyword>
<reference evidence="1 2" key="1">
    <citation type="submission" date="2024-05" db="EMBL/GenBank/DDBJ databases">
        <authorList>
            <person name="Wallberg A."/>
        </authorList>
    </citation>
    <scope>NUCLEOTIDE SEQUENCE [LARGE SCALE GENOMIC DNA]</scope>
</reference>
<gene>
    <name evidence="1" type="ORF">MNOR_LOCUS1272</name>
</gene>
<dbReference type="AlphaFoldDB" id="A0AAV2PJI5"/>
<comment type="caution">
    <text evidence="1">The sequence shown here is derived from an EMBL/GenBank/DDBJ whole genome shotgun (WGS) entry which is preliminary data.</text>
</comment>
<evidence type="ECO:0000313" key="1">
    <source>
        <dbReference type="EMBL" id="CAL4060344.1"/>
    </source>
</evidence>
<accession>A0AAV2PJI5</accession>
<organism evidence="1 2">
    <name type="scientific">Meganyctiphanes norvegica</name>
    <name type="common">Northern krill</name>
    <name type="synonym">Thysanopoda norvegica</name>
    <dbReference type="NCBI Taxonomy" id="48144"/>
    <lineage>
        <taxon>Eukaryota</taxon>
        <taxon>Metazoa</taxon>
        <taxon>Ecdysozoa</taxon>
        <taxon>Arthropoda</taxon>
        <taxon>Crustacea</taxon>
        <taxon>Multicrustacea</taxon>
        <taxon>Malacostraca</taxon>
        <taxon>Eumalacostraca</taxon>
        <taxon>Eucarida</taxon>
        <taxon>Euphausiacea</taxon>
        <taxon>Euphausiidae</taxon>
        <taxon>Meganyctiphanes</taxon>
    </lineage>
</organism>
<feature type="non-terminal residue" evidence="1">
    <location>
        <position position="1"/>
    </location>
</feature>
<dbReference type="Proteomes" id="UP001497623">
    <property type="component" value="Unassembled WGS sequence"/>
</dbReference>
<feature type="non-terminal residue" evidence="1">
    <location>
        <position position="150"/>
    </location>
</feature>
<dbReference type="EMBL" id="CAXKWB010000334">
    <property type="protein sequence ID" value="CAL4060344.1"/>
    <property type="molecule type" value="Genomic_DNA"/>
</dbReference>